<evidence type="ECO:0000313" key="3">
    <source>
        <dbReference type="Proteomes" id="UP001164929"/>
    </source>
</evidence>
<name>A0AAD6Q3P9_9ROSI</name>
<dbReference type="AlphaFoldDB" id="A0AAD6Q3P9"/>
<dbReference type="PANTHER" id="PTHR47485">
    <property type="entry name" value="THYLAKOID LUMENAL 17.4 KDA PROTEIN, CHLOROPLASTIC"/>
    <property type="match status" value="1"/>
</dbReference>
<evidence type="ECO:0008006" key="4">
    <source>
        <dbReference type="Google" id="ProtNLM"/>
    </source>
</evidence>
<keyword evidence="1" id="KW-0677">Repeat</keyword>
<dbReference type="PANTHER" id="PTHR47485:SF1">
    <property type="entry name" value="THYLAKOID LUMENAL 17.4 KDA PROTEIN, CHLOROPLASTIC"/>
    <property type="match status" value="1"/>
</dbReference>
<comment type="caution">
    <text evidence="2">The sequence shown here is derived from an EMBL/GenBank/DDBJ whole genome shotgun (WGS) entry which is preliminary data.</text>
</comment>
<keyword evidence="3" id="KW-1185">Reference proteome</keyword>
<dbReference type="InterPro" id="IPR001646">
    <property type="entry name" value="5peptide_repeat"/>
</dbReference>
<dbReference type="Proteomes" id="UP001164929">
    <property type="component" value="Chromosome 12"/>
</dbReference>
<evidence type="ECO:0000256" key="1">
    <source>
        <dbReference type="ARBA" id="ARBA00022737"/>
    </source>
</evidence>
<dbReference type="EMBL" id="JAQIZT010000012">
    <property type="protein sequence ID" value="KAJ6976655.1"/>
    <property type="molecule type" value="Genomic_DNA"/>
</dbReference>
<dbReference type="Gene3D" id="2.160.20.80">
    <property type="entry name" value="E3 ubiquitin-protein ligase SopA"/>
    <property type="match status" value="1"/>
</dbReference>
<protein>
    <recommendedName>
        <fullName evidence="4">Thylakoid lumenal 17.4 kDa protein, chloroplastic</fullName>
    </recommendedName>
</protein>
<dbReference type="Pfam" id="PF00805">
    <property type="entry name" value="Pentapeptide"/>
    <property type="match status" value="2"/>
</dbReference>
<gene>
    <name evidence="2" type="ORF">NC653_028728</name>
</gene>
<accession>A0AAD6Q3P9</accession>
<proteinExistence type="predicted"/>
<organism evidence="2 3">
    <name type="scientific">Populus alba x Populus x berolinensis</name>
    <dbReference type="NCBI Taxonomy" id="444605"/>
    <lineage>
        <taxon>Eukaryota</taxon>
        <taxon>Viridiplantae</taxon>
        <taxon>Streptophyta</taxon>
        <taxon>Embryophyta</taxon>
        <taxon>Tracheophyta</taxon>
        <taxon>Spermatophyta</taxon>
        <taxon>Magnoliopsida</taxon>
        <taxon>eudicotyledons</taxon>
        <taxon>Gunneridae</taxon>
        <taxon>Pentapetalae</taxon>
        <taxon>rosids</taxon>
        <taxon>fabids</taxon>
        <taxon>Malpighiales</taxon>
        <taxon>Salicaceae</taxon>
        <taxon>Saliceae</taxon>
        <taxon>Populus</taxon>
    </lineage>
</organism>
<evidence type="ECO:0000313" key="2">
    <source>
        <dbReference type="EMBL" id="KAJ6976655.1"/>
    </source>
</evidence>
<dbReference type="SUPFAM" id="SSF141571">
    <property type="entry name" value="Pentapeptide repeat-like"/>
    <property type="match status" value="1"/>
</dbReference>
<reference evidence="2" key="1">
    <citation type="journal article" date="2023" name="Mol. Ecol. Resour.">
        <title>Chromosome-level genome assembly of a triploid poplar Populus alba 'Berolinensis'.</title>
        <authorList>
            <person name="Chen S."/>
            <person name="Yu Y."/>
            <person name="Wang X."/>
            <person name="Wang S."/>
            <person name="Zhang T."/>
            <person name="Zhou Y."/>
            <person name="He R."/>
            <person name="Meng N."/>
            <person name="Wang Y."/>
            <person name="Liu W."/>
            <person name="Liu Z."/>
            <person name="Liu J."/>
            <person name="Guo Q."/>
            <person name="Huang H."/>
            <person name="Sederoff R.R."/>
            <person name="Wang G."/>
            <person name="Qu G."/>
            <person name="Chen S."/>
        </authorList>
    </citation>
    <scope>NUCLEOTIDE SEQUENCE</scope>
    <source>
        <strain evidence="2">SC-2020</strain>
    </source>
</reference>
<sequence length="281" mass="30370">MASATFSLPLSQNKFPLYHFSSARRRFPIPDLHSPLKICCSGSRDGSKSRESLFQLKKEINYVACGILAAWAVTAASPVIAAAQRLPPLSTEPNRCEKAFVGNTIGQANGVYDKPIDLRFCDYTNDKSNLKGKSLAAALMSDAKFDGADMTEVVMSKAYAVGASFRGKFVHGNDEVACKWSLSGSANDMGGLKAIENDKSILANSEKRVDFSNAVLDRVNFGKADLKGAVFKNTVLSGSTFDEAQLEDAIFEDTIIGYIDLQKICRNTSIGPDGRAELGCR</sequence>